<dbReference type="Proteomes" id="UP001604336">
    <property type="component" value="Unassembled WGS sequence"/>
</dbReference>
<keyword evidence="2" id="KW-0378">Hydrolase</keyword>
<dbReference type="EMBL" id="JBFOLK010000011">
    <property type="protein sequence ID" value="KAL2476198.1"/>
    <property type="molecule type" value="Genomic_DNA"/>
</dbReference>
<dbReference type="PANTHER" id="PTHR10353">
    <property type="entry name" value="GLYCOSYL HYDROLASE"/>
    <property type="match status" value="1"/>
</dbReference>
<dbReference type="Pfam" id="PF00232">
    <property type="entry name" value="Glyco_hydro_1"/>
    <property type="match status" value="1"/>
</dbReference>
<keyword evidence="6" id="KW-1185">Reference proteome</keyword>
<gene>
    <name evidence="5" type="ORF">Adt_36934</name>
</gene>
<evidence type="ECO:0000256" key="4">
    <source>
        <dbReference type="RuleBase" id="RU003690"/>
    </source>
</evidence>
<dbReference type="Gene3D" id="3.20.20.80">
    <property type="entry name" value="Glycosidases"/>
    <property type="match status" value="1"/>
</dbReference>
<dbReference type="InterPro" id="IPR001360">
    <property type="entry name" value="Glyco_hydro_1"/>
</dbReference>
<organism evidence="5 6">
    <name type="scientific">Abeliophyllum distichum</name>
    <dbReference type="NCBI Taxonomy" id="126358"/>
    <lineage>
        <taxon>Eukaryota</taxon>
        <taxon>Viridiplantae</taxon>
        <taxon>Streptophyta</taxon>
        <taxon>Embryophyta</taxon>
        <taxon>Tracheophyta</taxon>
        <taxon>Spermatophyta</taxon>
        <taxon>Magnoliopsida</taxon>
        <taxon>eudicotyledons</taxon>
        <taxon>Gunneridae</taxon>
        <taxon>Pentapetalae</taxon>
        <taxon>asterids</taxon>
        <taxon>lamiids</taxon>
        <taxon>Lamiales</taxon>
        <taxon>Oleaceae</taxon>
        <taxon>Forsythieae</taxon>
        <taxon>Abeliophyllum</taxon>
    </lineage>
</organism>
<evidence type="ECO:0000313" key="6">
    <source>
        <dbReference type="Proteomes" id="UP001604336"/>
    </source>
</evidence>
<evidence type="ECO:0000256" key="2">
    <source>
        <dbReference type="ARBA" id="ARBA00022801"/>
    </source>
</evidence>
<comment type="similarity">
    <text evidence="1 4">Belongs to the glycosyl hydrolase 1 family.</text>
</comment>
<evidence type="ECO:0000256" key="3">
    <source>
        <dbReference type="ARBA" id="ARBA00023295"/>
    </source>
</evidence>
<keyword evidence="3" id="KW-0326">Glycosidase</keyword>
<evidence type="ECO:0000256" key="1">
    <source>
        <dbReference type="ARBA" id="ARBA00010838"/>
    </source>
</evidence>
<proteinExistence type="inferred from homology"/>
<reference evidence="6" key="1">
    <citation type="submission" date="2024-07" db="EMBL/GenBank/DDBJ databases">
        <title>Two chromosome-level genome assemblies of Korean endemic species Abeliophyllum distichum and Forsythia ovata (Oleaceae).</title>
        <authorList>
            <person name="Jang H."/>
        </authorList>
    </citation>
    <scope>NUCLEOTIDE SEQUENCE [LARGE SCALE GENOMIC DNA]</scope>
</reference>
<sequence>MILRDAMSDSAVITTSSKHGVPIGERAASRWLHIVPWGIRKLANYIKDKYGNPPLIITENGVDDSNGPHTTIKKALQDHKRINFHRDYLSNLSAAIRQDKCDIRGYFVWSLLDNWEWNLGYTVRFGLYYVDFKNNLTRIPKSSVKWFKNVLASKRELSYKLP</sequence>
<dbReference type="GO" id="GO:0016798">
    <property type="term" value="F:hydrolase activity, acting on glycosyl bonds"/>
    <property type="evidence" value="ECO:0007669"/>
    <property type="project" value="UniProtKB-KW"/>
</dbReference>
<dbReference type="InterPro" id="IPR017853">
    <property type="entry name" value="GH"/>
</dbReference>
<accession>A0ABD1QKZ4</accession>
<dbReference type="AlphaFoldDB" id="A0ABD1QKZ4"/>
<dbReference type="PANTHER" id="PTHR10353:SF36">
    <property type="entry name" value="LP05116P"/>
    <property type="match status" value="1"/>
</dbReference>
<comment type="caution">
    <text evidence="5">The sequence shown here is derived from an EMBL/GenBank/DDBJ whole genome shotgun (WGS) entry which is preliminary data.</text>
</comment>
<name>A0ABD1QKZ4_9LAMI</name>
<dbReference type="PRINTS" id="PR00131">
    <property type="entry name" value="GLHYDRLASE1"/>
</dbReference>
<evidence type="ECO:0000313" key="5">
    <source>
        <dbReference type="EMBL" id="KAL2476198.1"/>
    </source>
</evidence>
<protein>
    <submittedName>
        <fullName evidence="5">Beta-glucosidase 41</fullName>
    </submittedName>
</protein>
<dbReference type="SUPFAM" id="SSF51445">
    <property type="entry name" value="(Trans)glycosidases"/>
    <property type="match status" value="1"/>
</dbReference>